<evidence type="ECO:0000313" key="1">
    <source>
        <dbReference type="EMBL" id="GAA0735623.1"/>
    </source>
</evidence>
<reference evidence="2" key="1">
    <citation type="journal article" date="2019" name="Int. J. Syst. Evol. Microbiol.">
        <title>The Global Catalogue of Microorganisms (GCM) 10K type strain sequencing project: providing services to taxonomists for standard genome sequencing and annotation.</title>
        <authorList>
            <consortium name="The Broad Institute Genomics Platform"/>
            <consortium name="The Broad Institute Genome Sequencing Center for Infectious Disease"/>
            <person name="Wu L."/>
            <person name="Ma J."/>
        </authorList>
    </citation>
    <scope>NUCLEOTIDE SEQUENCE [LARGE SCALE GENOMIC DNA]</scope>
    <source>
        <strain evidence="2">JCM 1407</strain>
    </source>
</reference>
<proteinExistence type="predicted"/>
<dbReference type="Proteomes" id="UP001501510">
    <property type="component" value="Unassembled WGS sequence"/>
</dbReference>
<protein>
    <submittedName>
        <fullName evidence="1">Zn-finger containing protein</fullName>
    </submittedName>
</protein>
<dbReference type="EMBL" id="BAAACG010000006">
    <property type="protein sequence ID" value="GAA0735623.1"/>
    <property type="molecule type" value="Genomic_DNA"/>
</dbReference>
<accession>A0ABP3UIP4</accession>
<keyword evidence="2" id="KW-1185">Reference proteome</keyword>
<name>A0ABP3UIP4_9CLOT</name>
<sequence>MLSIYTSYRCRTCKNEFVVLTEEVEQQAKRNRYLVCPYCSSRRVSKEKIADSLKECMQERSYRRVKGAIRQM</sequence>
<organism evidence="1 2">
    <name type="scientific">Clostridium oceanicum</name>
    <dbReference type="NCBI Taxonomy" id="1543"/>
    <lineage>
        <taxon>Bacteria</taxon>
        <taxon>Bacillati</taxon>
        <taxon>Bacillota</taxon>
        <taxon>Clostridia</taxon>
        <taxon>Eubacteriales</taxon>
        <taxon>Clostridiaceae</taxon>
        <taxon>Clostridium</taxon>
    </lineage>
</organism>
<gene>
    <name evidence="1" type="ORF">GCM10008906_09550</name>
</gene>
<dbReference type="RefSeq" id="WP_343759388.1">
    <property type="nucleotide sequence ID" value="NZ_BAAACG010000006.1"/>
</dbReference>
<dbReference type="Gene3D" id="1.10.8.1320">
    <property type="match status" value="1"/>
</dbReference>
<comment type="caution">
    <text evidence="1">The sequence shown here is derived from an EMBL/GenBank/DDBJ whole genome shotgun (WGS) entry which is preliminary data.</text>
</comment>
<evidence type="ECO:0000313" key="2">
    <source>
        <dbReference type="Proteomes" id="UP001501510"/>
    </source>
</evidence>